<proteinExistence type="inferred from homology"/>
<dbReference type="OMA" id="AWIEYSI"/>
<name>A0A3B4EH96_PYGNA</name>
<dbReference type="GeneID" id="119265229"/>
<dbReference type="GO" id="GO:0004869">
    <property type="term" value="F:cysteine-type endopeptidase inhibitor activity"/>
    <property type="evidence" value="ECO:0007669"/>
    <property type="project" value="InterPro"/>
</dbReference>
<reference evidence="2" key="2">
    <citation type="submission" date="2025-08" db="UniProtKB">
        <authorList>
            <consortium name="Ensembl"/>
        </authorList>
    </citation>
    <scope>IDENTIFICATION</scope>
</reference>
<keyword evidence="3" id="KW-1185">Reference proteome</keyword>
<dbReference type="SUPFAM" id="SSF54403">
    <property type="entry name" value="Cystatin/monellin"/>
    <property type="match status" value="1"/>
</dbReference>
<dbReference type="GO" id="GO:0005615">
    <property type="term" value="C:extracellular space"/>
    <property type="evidence" value="ECO:0007669"/>
    <property type="project" value="TreeGrafter"/>
</dbReference>
<dbReference type="GeneTree" id="ENSGT00940000175852"/>
<evidence type="ECO:0000256" key="1">
    <source>
        <dbReference type="ARBA" id="ARBA00009403"/>
    </source>
</evidence>
<reference evidence="2 3" key="1">
    <citation type="submission" date="2020-10" db="EMBL/GenBank/DDBJ databases">
        <title>Pygocentrus nattereri (red-bellied piranha) genome, fPygNat1, primary haplotype.</title>
        <authorList>
            <person name="Myers G."/>
            <person name="Meyer A."/>
            <person name="Karagic N."/>
            <person name="Pippel M."/>
            <person name="Winkler S."/>
            <person name="Tracey A."/>
            <person name="Wood J."/>
            <person name="Formenti G."/>
            <person name="Howe K."/>
            <person name="Fedrigo O."/>
            <person name="Jarvis E.D."/>
        </authorList>
    </citation>
    <scope>NUCLEOTIDE SEQUENCE [LARGE SCALE GENOMIC DNA]</scope>
</reference>
<comment type="similarity">
    <text evidence="1">Belongs to the cystatin family.</text>
</comment>
<dbReference type="InterPro" id="IPR000010">
    <property type="entry name" value="Cystatin_dom"/>
</dbReference>
<organism evidence="2 3">
    <name type="scientific">Pygocentrus nattereri</name>
    <name type="common">Red-bellied piranha</name>
    <dbReference type="NCBI Taxonomy" id="42514"/>
    <lineage>
        <taxon>Eukaryota</taxon>
        <taxon>Metazoa</taxon>
        <taxon>Chordata</taxon>
        <taxon>Craniata</taxon>
        <taxon>Vertebrata</taxon>
        <taxon>Euteleostomi</taxon>
        <taxon>Actinopterygii</taxon>
        <taxon>Neopterygii</taxon>
        <taxon>Teleostei</taxon>
        <taxon>Ostariophysi</taxon>
        <taxon>Characiformes</taxon>
        <taxon>Characoidei</taxon>
        <taxon>Pygocentrus</taxon>
    </lineage>
</organism>
<accession>A0A3B4EH96</accession>
<dbReference type="Proteomes" id="UP001501920">
    <property type="component" value="Chromosome 15"/>
</dbReference>
<dbReference type="CDD" id="cd00042">
    <property type="entry name" value="CY"/>
    <property type="match status" value="1"/>
</dbReference>
<dbReference type="Pfam" id="PF00031">
    <property type="entry name" value="Cystatin"/>
    <property type="match status" value="1"/>
</dbReference>
<dbReference type="PANTHER" id="PTHR46186">
    <property type="entry name" value="CYSTATIN"/>
    <property type="match status" value="1"/>
</dbReference>
<sequence length="127" mass="14090">MTCTLRLLAVVFMSCVVSRSSSAKKANPSVVKAANFAIDFHNRRSNYIYAYKVVDILSERVELYTPTRVKYFIDVRVAQTNCINDGNVSLKDCSLRTNAQTMDCSFVVLAVPGENTIPSHLLSDSCT</sequence>
<dbReference type="Ensembl" id="ENSPNAT00000060914.1">
    <property type="protein sequence ID" value="ENSPNAP00000075322.1"/>
    <property type="gene ID" value="ENSPNAG00000036954.1"/>
</dbReference>
<evidence type="ECO:0000313" key="3">
    <source>
        <dbReference type="Proteomes" id="UP001501920"/>
    </source>
</evidence>
<dbReference type="GO" id="GO:0031982">
    <property type="term" value="C:vesicle"/>
    <property type="evidence" value="ECO:0007669"/>
    <property type="project" value="TreeGrafter"/>
</dbReference>
<dbReference type="RefSeq" id="XP_037401082.1">
    <property type="nucleotide sequence ID" value="XM_037545185.1"/>
</dbReference>
<dbReference type="RefSeq" id="XP_037401083.1">
    <property type="nucleotide sequence ID" value="XM_037545186.1"/>
</dbReference>
<dbReference type="AlphaFoldDB" id="A0A3B4EH96"/>
<dbReference type="SMART" id="SM00043">
    <property type="entry name" value="CY"/>
    <property type="match status" value="1"/>
</dbReference>
<evidence type="ECO:0000313" key="2">
    <source>
        <dbReference type="Ensembl" id="ENSPNAP00000075322.1"/>
    </source>
</evidence>
<dbReference type="PANTHER" id="PTHR46186:SF12">
    <property type="entry name" value="CYSTATIN C (AMYLOID ANGIOPATHY AND CEREBRAL HEMORRHAGE)-RELATED"/>
    <property type="match status" value="1"/>
</dbReference>
<dbReference type="Gene3D" id="3.10.450.10">
    <property type="match status" value="1"/>
</dbReference>
<dbReference type="InterPro" id="IPR046350">
    <property type="entry name" value="Cystatin_sf"/>
</dbReference>
<protein>
    <submittedName>
        <fullName evidence="2">Uncharacterized protein</fullName>
    </submittedName>
</protein>
<reference evidence="2" key="3">
    <citation type="submission" date="2025-09" db="UniProtKB">
        <authorList>
            <consortium name="Ensembl"/>
        </authorList>
    </citation>
    <scope>IDENTIFICATION</scope>
</reference>
<dbReference type="OrthoDB" id="1908104at2759"/>
<dbReference type="GO" id="GO:0005737">
    <property type="term" value="C:cytoplasm"/>
    <property type="evidence" value="ECO:0007669"/>
    <property type="project" value="TreeGrafter"/>
</dbReference>